<organism evidence="1 2">
    <name type="scientific">Pararge aegeria aegeria</name>
    <dbReference type="NCBI Taxonomy" id="348720"/>
    <lineage>
        <taxon>Eukaryota</taxon>
        <taxon>Metazoa</taxon>
        <taxon>Ecdysozoa</taxon>
        <taxon>Arthropoda</taxon>
        <taxon>Hexapoda</taxon>
        <taxon>Insecta</taxon>
        <taxon>Pterygota</taxon>
        <taxon>Neoptera</taxon>
        <taxon>Endopterygota</taxon>
        <taxon>Lepidoptera</taxon>
        <taxon>Glossata</taxon>
        <taxon>Ditrysia</taxon>
        <taxon>Papilionoidea</taxon>
        <taxon>Nymphalidae</taxon>
        <taxon>Satyrinae</taxon>
        <taxon>Satyrini</taxon>
        <taxon>Parargina</taxon>
        <taxon>Pararge</taxon>
    </lineage>
</organism>
<dbReference type="Proteomes" id="UP000838756">
    <property type="component" value="Unassembled WGS sequence"/>
</dbReference>
<sequence>MIYIGYQSTLADDVVTMAQTMGDLNTMLNGLTRVSQQVGLRTNMSKTKIMSNVHVPLQPVIVESTALDIVDEYVYLRHTIQLGRSNFKKKVTRRMQLSA</sequence>
<reference evidence="1" key="1">
    <citation type="submission" date="2022-03" db="EMBL/GenBank/DDBJ databases">
        <authorList>
            <person name="Lindestad O."/>
        </authorList>
    </citation>
    <scope>NUCLEOTIDE SEQUENCE</scope>
</reference>
<keyword evidence="2" id="KW-1185">Reference proteome</keyword>
<accession>A0A8S4SBN6</accession>
<comment type="caution">
    <text evidence="1">The sequence shown here is derived from an EMBL/GenBank/DDBJ whole genome shotgun (WGS) entry which is preliminary data.</text>
</comment>
<proteinExistence type="predicted"/>
<dbReference type="OrthoDB" id="7480412at2759"/>
<gene>
    <name evidence="1" type="primary">jg13673</name>
    <name evidence="1" type="ORF">PAEG_LOCUS23980</name>
</gene>
<dbReference type="AlphaFoldDB" id="A0A8S4SBN6"/>
<evidence type="ECO:0000313" key="1">
    <source>
        <dbReference type="EMBL" id="CAH2261616.1"/>
    </source>
</evidence>
<dbReference type="EMBL" id="CAKXAJ010026200">
    <property type="protein sequence ID" value="CAH2261616.1"/>
    <property type="molecule type" value="Genomic_DNA"/>
</dbReference>
<name>A0A8S4SBN6_9NEOP</name>
<protein>
    <submittedName>
        <fullName evidence="1">Jg13673 protein</fullName>
    </submittedName>
</protein>
<evidence type="ECO:0000313" key="2">
    <source>
        <dbReference type="Proteomes" id="UP000838756"/>
    </source>
</evidence>